<evidence type="ECO:0000259" key="9">
    <source>
        <dbReference type="PROSITE" id="PS51405"/>
    </source>
</evidence>
<reference evidence="10 11" key="1">
    <citation type="journal article" date="2012" name="BMC Genomics">
        <title>Sequencing the genome of Marssonina brunnea reveals fungus-poplar co-evolution.</title>
        <authorList>
            <person name="Zhu S."/>
            <person name="Cao Y.-Z."/>
            <person name="Jiang C."/>
            <person name="Tan B.-Y."/>
            <person name="Wang Z."/>
            <person name="Feng S."/>
            <person name="Zhang L."/>
            <person name="Su X.-H."/>
            <person name="Brejova B."/>
            <person name="Vinar T."/>
            <person name="Xu M."/>
            <person name="Wang M.-X."/>
            <person name="Zhang S.-G."/>
            <person name="Huang M.-R."/>
            <person name="Wu R."/>
            <person name="Zhou Y."/>
        </authorList>
    </citation>
    <scope>NUCLEOTIDE SEQUENCE [LARGE SCALE GENOMIC DNA]</scope>
    <source>
        <strain evidence="10 11">MB_m1</strain>
    </source>
</reference>
<dbReference type="KEGG" id="mbe:MBM_06081"/>
<dbReference type="OMA" id="CPAMNSL"/>
<evidence type="ECO:0000256" key="1">
    <source>
        <dbReference type="ARBA" id="ARBA00001970"/>
    </source>
</evidence>
<keyword evidence="2" id="KW-0575">Peroxidase</keyword>
<evidence type="ECO:0000256" key="4">
    <source>
        <dbReference type="ARBA" id="ARBA00022723"/>
    </source>
</evidence>
<dbReference type="SUPFAM" id="SSF47571">
    <property type="entry name" value="Cloroperoxidase"/>
    <property type="match status" value="1"/>
</dbReference>
<keyword evidence="4" id="KW-0479">Metal-binding</keyword>
<evidence type="ECO:0000256" key="6">
    <source>
        <dbReference type="ARBA" id="ARBA00023004"/>
    </source>
</evidence>
<dbReference type="AlphaFoldDB" id="K1WF36"/>
<keyword evidence="6" id="KW-0408">Iron</keyword>
<keyword evidence="3" id="KW-0349">Heme</keyword>
<dbReference type="PANTHER" id="PTHR33577">
    <property type="entry name" value="STERIGMATOCYSTIN BIOSYNTHESIS PEROXIDASE STCC-RELATED"/>
    <property type="match status" value="1"/>
</dbReference>
<evidence type="ECO:0000256" key="7">
    <source>
        <dbReference type="ARBA" id="ARBA00025795"/>
    </source>
</evidence>
<dbReference type="InterPro" id="IPR036851">
    <property type="entry name" value="Chloroperoxidase-like_sf"/>
</dbReference>
<feature type="chain" id="PRO_5003854753" description="Heme haloperoxidase family profile domain-containing protein" evidence="8">
    <location>
        <begin position="19"/>
        <end position="235"/>
    </location>
</feature>
<comment type="similarity">
    <text evidence="7">Belongs to the chloroperoxidase family.</text>
</comment>
<keyword evidence="8" id="KW-0732">Signal</keyword>
<protein>
    <recommendedName>
        <fullName evidence="9">Heme haloperoxidase family profile domain-containing protein</fullName>
    </recommendedName>
</protein>
<name>K1WF36_MARBU</name>
<dbReference type="HOGENOM" id="CLU_050230_0_2_1"/>
<gene>
    <name evidence="10" type="ORF">MBM_06081</name>
</gene>
<dbReference type="PANTHER" id="PTHR33577:SF19">
    <property type="entry name" value="HEME HALOPEROXIDASE FAMILY PROFILE DOMAIN-CONTAINING PROTEIN-RELATED"/>
    <property type="match status" value="1"/>
</dbReference>
<dbReference type="Pfam" id="PF01328">
    <property type="entry name" value="Peroxidase_2"/>
    <property type="match status" value="1"/>
</dbReference>
<dbReference type="GO" id="GO:0046872">
    <property type="term" value="F:metal ion binding"/>
    <property type="evidence" value="ECO:0007669"/>
    <property type="project" value="UniProtKB-KW"/>
</dbReference>
<keyword evidence="11" id="KW-1185">Reference proteome</keyword>
<evidence type="ECO:0000256" key="5">
    <source>
        <dbReference type="ARBA" id="ARBA00023002"/>
    </source>
</evidence>
<dbReference type="eggNOG" id="ENOG502S5K7">
    <property type="taxonomic scope" value="Eukaryota"/>
</dbReference>
<feature type="domain" description="Heme haloperoxidase family profile" evidence="9">
    <location>
        <begin position="18"/>
        <end position="227"/>
    </location>
</feature>
<dbReference type="EMBL" id="JH921440">
    <property type="protein sequence ID" value="EKD16070.1"/>
    <property type="molecule type" value="Genomic_DNA"/>
</dbReference>
<feature type="signal peptide" evidence="8">
    <location>
        <begin position="1"/>
        <end position="18"/>
    </location>
</feature>
<accession>K1WF36</accession>
<proteinExistence type="inferred from homology"/>
<dbReference type="Proteomes" id="UP000006753">
    <property type="component" value="Unassembled WGS sequence"/>
</dbReference>
<dbReference type="PROSITE" id="PS51257">
    <property type="entry name" value="PROKAR_LIPOPROTEIN"/>
    <property type="match status" value="1"/>
</dbReference>
<dbReference type="GO" id="GO:0004601">
    <property type="term" value="F:peroxidase activity"/>
    <property type="evidence" value="ECO:0007669"/>
    <property type="project" value="UniProtKB-KW"/>
</dbReference>
<evidence type="ECO:0000256" key="2">
    <source>
        <dbReference type="ARBA" id="ARBA00022559"/>
    </source>
</evidence>
<dbReference type="InterPro" id="IPR000028">
    <property type="entry name" value="Chloroperoxidase"/>
</dbReference>
<dbReference type="OrthoDB" id="407298at2759"/>
<dbReference type="GeneID" id="18762016"/>
<evidence type="ECO:0000256" key="3">
    <source>
        <dbReference type="ARBA" id="ARBA00022617"/>
    </source>
</evidence>
<comment type="cofactor">
    <cofactor evidence="1">
        <name>heme b</name>
        <dbReference type="ChEBI" id="CHEBI:60344"/>
    </cofactor>
</comment>
<sequence length="235" mass="24555">MKFTTLVTLASASSLGACQNTWQAPASTDKRSPCPMLNTLANHGYLPRDGLDISMNDLVAGFSDAINLDPAATQTFGAPALLVSTTGNSATFNLHDLAKQGGTLQHDGSLSRADLYFGDVLTFNATVWATASSHFTGTTIDVATARSARAARIAEAQATNPTFNMTAADLRGSGAESALYMTVFAEPGGVSVARTEWVKVLFENERLPIEEGWTKASTAITAAPILALAAQILAA</sequence>
<evidence type="ECO:0000313" key="10">
    <source>
        <dbReference type="EMBL" id="EKD16070.1"/>
    </source>
</evidence>
<keyword evidence="5" id="KW-0560">Oxidoreductase</keyword>
<dbReference type="RefSeq" id="XP_007293970.1">
    <property type="nucleotide sequence ID" value="XM_007293908.1"/>
</dbReference>
<dbReference type="PROSITE" id="PS51405">
    <property type="entry name" value="HEME_HALOPEROXIDASE"/>
    <property type="match status" value="1"/>
</dbReference>
<evidence type="ECO:0000313" key="11">
    <source>
        <dbReference type="Proteomes" id="UP000006753"/>
    </source>
</evidence>
<dbReference type="InParanoid" id="K1WF36"/>
<dbReference type="Gene3D" id="1.10.489.10">
    <property type="entry name" value="Chloroperoxidase-like"/>
    <property type="match status" value="1"/>
</dbReference>
<evidence type="ECO:0000256" key="8">
    <source>
        <dbReference type="SAM" id="SignalP"/>
    </source>
</evidence>
<organism evidence="10 11">
    <name type="scientific">Marssonina brunnea f. sp. multigermtubi (strain MB_m1)</name>
    <name type="common">Marssonina leaf spot fungus</name>
    <dbReference type="NCBI Taxonomy" id="1072389"/>
    <lineage>
        <taxon>Eukaryota</taxon>
        <taxon>Fungi</taxon>
        <taxon>Dikarya</taxon>
        <taxon>Ascomycota</taxon>
        <taxon>Pezizomycotina</taxon>
        <taxon>Leotiomycetes</taxon>
        <taxon>Helotiales</taxon>
        <taxon>Drepanopezizaceae</taxon>
        <taxon>Drepanopeziza</taxon>
    </lineage>
</organism>